<comment type="catalytic activity">
    <reaction evidence="8">
        <text>L-seryl-[protein] + ATP = O-phospho-L-seryl-[protein] + ADP + H(+)</text>
        <dbReference type="Rhea" id="RHEA:17989"/>
        <dbReference type="Rhea" id="RHEA-COMP:9863"/>
        <dbReference type="Rhea" id="RHEA-COMP:11604"/>
        <dbReference type="ChEBI" id="CHEBI:15378"/>
        <dbReference type="ChEBI" id="CHEBI:29999"/>
        <dbReference type="ChEBI" id="CHEBI:30616"/>
        <dbReference type="ChEBI" id="CHEBI:83421"/>
        <dbReference type="ChEBI" id="CHEBI:456216"/>
        <dbReference type="EC" id="2.7.11.1"/>
    </reaction>
</comment>
<dbReference type="Proteomes" id="UP000053477">
    <property type="component" value="Unassembled WGS sequence"/>
</dbReference>
<accession>A0A0H2S5T5</accession>
<evidence type="ECO:0000256" key="8">
    <source>
        <dbReference type="ARBA" id="ARBA00048679"/>
    </source>
</evidence>
<dbReference type="EMBL" id="KQ085887">
    <property type="protein sequence ID" value="KLO19329.1"/>
    <property type="molecule type" value="Genomic_DNA"/>
</dbReference>
<keyword evidence="5" id="KW-0418">Kinase</keyword>
<keyword evidence="2" id="KW-0723">Serine/threonine-protein kinase</keyword>
<feature type="compositionally biased region" description="Gly residues" evidence="9">
    <location>
        <begin position="425"/>
        <end position="459"/>
    </location>
</feature>
<dbReference type="InParanoid" id="A0A0H2S5T5"/>
<protein>
    <recommendedName>
        <fullName evidence="1">non-specific serine/threonine protein kinase</fullName>
        <ecNumber evidence="1">2.7.11.1</ecNumber>
    </recommendedName>
</protein>
<feature type="compositionally biased region" description="Polar residues" evidence="9">
    <location>
        <begin position="408"/>
        <end position="417"/>
    </location>
</feature>
<proteinExistence type="predicted"/>
<keyword evidence="6" id="KW-0067">ATP-binding</keyword>
<dbReference type="AlphaFoldDB" id="A0A0H2S5T5"/>
<evidence type="ECO:0000313" key="11">
    <source>
        <dbReference type="EMBL" id="KLO19329.1"/>
    </source>
</evidence>
<evidence type="ECO:0000256" key="1">
    <source>
        <dbReference type="ARBA" id="ARBA00012513"/>
    </source>
</evidence>
<keyword evidence="3" id="KW-0808">Transferase</keyword>
<evidence type="ECO:0000256" key="6">
    <source>
        <dbReference type="ARBA" id="ARBA00022840"/>
    </source>
</evidence>
<evidence type="ECO:0000256" key="5">
    <source>
        <dbReference type="ARBA" id="ARBA00022777"/>
    </source>
</evidence>
<dbReference type="Gene3D" id="1.10.510.10">
    <property type="entry name" value="Transferase(Phosphotransferase) domain 1"/>
    <property type="match status" value="1"/>
</dbReference>
<evidence type="ECO:0000256" key="7">
    <source>
        <dbReference type="ARBA" id="ARBA00047899"/>
    </source>
</evidence>
<evidence type="ECO:0000256" key="9">
    <source>
        <dbReference type="SAM" id="MobiDB-lite"/>
    </source>
</evidence>
<keyword evidence="12" id="KW-1185">Reference proteome</keyword>
<evidence type="ECO:0000313" key="12">
    <source>
        <dbReference type="Proteomes" id="UP000053477"/>
    </source>
</evidence>
<reference evidence="11 12" key="1">
    <citation type="submission" date="2015-04" db="EMBL/GenBank/DDBJ databases">
        <title>Complete genome sequence of Schizopora paradoxa KUC8140, a cosmopolitan wood degrader in East Asia.</title>
        <authorList>
            <consortium name="DOE Joint Genome Institute"/>
            <person name="Min B."/>
            <person name="Park H."/>
            <person name="Jang Y."/>
            <person name="Kim J.-J."/>
            <person name="Kim K.H."/>
            <person name="Pangilinan J."/>
            <person name="Lipzen A."/>
            <person name="Riley R."/>
            <person name="Grigoriev I.V."/>
            <person name="Spatafora J.W."/>
            <person name="Choi I.-G."/>
        </authorList>
    </citation>
    <scope>NUCLEOTIDE SEQUENCE [LARGE SCALE GENOMIC DNA]</scope>
    <source>
        <strain evidence="11 12">KUC8140</strain>
    </source>
</reference>
<dbReference type="Pfam" id="PF01163">
    <property type="entry name" value="RIO1"/>
    <property type="match status" value="1"/>
</dbReference>
<evidence type="ECO:0000256" key="2">
    <source>
        <dbReference type="ARBA" id="ARBA00022527"/>
    </source>
</evidence>
<sequence length="671" mass="75171">MADNICIPFVILGITDGPLKFLYNGNLRTDPSKKLSDLNEDIWGYIDMLKLAFDGTPSIKYYKLEDPLSGDTEEIKQSCSLSFSGPEKLSKAYSLARSDIIERCNLADTSEKIKDMQYRLLIVVTWSKTLTSSYAGEILPTIHENGPSAREEALERAYKRDSPSTEATLERVRLRQKSNISDAFYNNRPLSLGPTPIAVYEPAFARFAEKVNKTNIVSGDFTREELQFALDFIRTCSRHYANETKRHEDLETLDFPGFVNLWLEQTIHGPNNSTYRPDGGKKYTSRFRQAVFTVLAELKNEKGEGNCDASDQVQCSYTKAYEGLRQQSCCPAFLIALTGVDLVIWGAVTADRFFFEPLASIMLVPMPKNSGRTALESKMLEVVNVFRALREGVDELVEHYAKLPNPPSVLTSDSANGSRPIATRSGGGTSCSGGGGKGRTSGGTSRSGGGGKVRSGGGPTFHTNEYIPGMFPRWHVFVSESEEYKLEYVRRLPTNFEKPIFLAKMTGGSEVGKDVVVKFAPSYCPEAHKLLGDLKLAPKLHYAKFEPCSKGNPDAPDMWVVVMDFIEKATHPSMQLEERHSTKLRRCVDELHAKGYVYGDLRRPNILVRDDELFLIDFDWANEKSKARYPLHIYLEETPSTHNWHRGVTRGGEIEIEHDVYRLESIIAGKV</sequence>
<keyword evidence="4" id="KW-0547">Nucleotide-binding</keyword>
<dbReference type="OrthoDB" id="4062651at2759"/>
<comment type="catalytic activity">
    <reaction evidence="7">
        <text>L-threonyl-[protein] + ATP = O-phospho-L-threonyl-[protein] + ADP + H(+)</text>
        <dbReference type="Rhea" id="RHEA:46608"/>
        <dbReference type="Rhea" id="RHEA-COMP:11060"/>
        <dbReference type="Rhea" id="RHEA-COMP:11605"/>
        <dbReference type="ChEBI" id="CHEBI:15378"/>
        <dbReference type="ChEBI" id="CHEBI:30013"/>
        <dbReference type="ChEBI" id="CHEBI:30616"/>
        <dbReference type="ChEBI" id="CHEBI:61977"/>
        <dbReference type="ChEBI" id="CHEBI:456216"/>
        <dbReference type="EC" id="2.7.11.1"/>
    </reaction>
</comment>
<evidence type="ECO:0000256" key="3">
    <source>
        <dbReference type="ARBA" id="ARBA00022679"/>
    </source>
</evidence>
<name>A0A0H2S5T5_9AGAM</name>
<organism evidence="11 12">
    <name type="scientific">Schizopora paradoxa</name>
    <dbReference type="NCBI Taxonomy" id="27342"/>
    <lineage>
        <taxon>Eukaryota</taxon>
        <taxon>Fungi</taxon>
        <taxon>Dikarya</taxon>
        <taxon>Basidiomycota</taxon>
        <taxon>Agaricomycotina</taxon>
        <taxon>Agaricomycetes</taxon>
        <taxon>Hymenochaetales</taxon>
        <taxon>Schizoporaceae</taxon>
        <taxon>Schizopora</taxon>
    </lineage>
</organism>
<dbReference type="SUPFAM" id="SSF56112">
    <property type="entry name" value="Protein kinase-like (PK-like)"/>
    <property type="match status" value="1"/>
</dbReference>
<dbReference type="GO" id="GO:0004674">
    <property type="term" value="F:protein serine/threonine kinase activity"/>
    <property type="evidence" value="ECO:0007669"/>
    <property type="project" value="UniProtKB-KW"/>
</dbReference>
<feature type="domain" description="RIO-type" evidence="10">
    <location>
        <begin position="560"/>
        <end position="619"/>
    </location>
</feature>
<dbReference type="InterPro" id="IPR018934">
    <property type="entry name" value="RIO_dom"/>
</dbReference>
<dbReference type="EC" id="2.7.11.1" evidence="1"/>
<dbReference type="GO" id="GO:0005524">
    <property type="term" value="F:ATP binding"/>
    <property type="evidence" value="ECO:0007669"/>
    <property type="project" value="UniProtKB-KW"/>
</dbReference>
<gene>
    <name evidence="11" type="ORF">SCHPADRAFT_935403</name>
</gene>
<evidence type="ECO:0000256" key="4">
    <source>
        <dbReference type="ARBA" id="ARBA00022741"/>
    </source>
</evidence>
<feature type="region of interest" description="Disordered" evidence="9">
    <location>
        <begin position="407"/>
        <end position="460"/>
    </location>
</feature>
<evidence type="ECO:0000259" key="10">
    <source>
        <dbReference type="Pfam" id="PF01163"/>
    </source>
</evidence>
<dbReference type="InterPro" id="IPR011009">
    <property type="entry name" value="Kinase-like_dom_sf"/>
</dbReference>